<dbReference type="GO" id="GO:0043565">
    <property type="term" value="F:sequence-specific DNA binding"/>
    <property type="evidence" value="ECO:0007669"/>
    <property type="project" value="InterPro"/>
</dbReference>
<dbReference type="PROSITE" id="PS00675">
    <property type="entry name" value="SIGMA54_INTERACT_1"/>
    <property type="match status" value="1"/>
</dbReference>
<evidence type="ECO:0000256" key="3">
    <source>
        <dbReference type="ARBA" id="ARBA00023015"/>
    </source>
</evidence>
<dbReference type="SUPFAM" id="SSF52540">
    <property type="entry name" value="P-loop containing nucleoside triphosphate hydrolases"/>
    <property type="match status" value="1"/>
</dbReference>
<evidence type="ECO:0000256" key="2">
    <source>
        <dbReference type="ARBA" id="ARBA00022840"/>
    </source>
</evidence>
<keyword evidence="2" id="KW-0067">ATP-binding</keyword>
<dbReference type="InterPro" id="IPR025662">
    <property type="entry name" value="Sigma_54_int_dom_ATP-bd_1"/>
</dbReference>
<dbReference type="SUPFAM" id="SSF52172">
    <property type="entry name" value="CheY-like"/>
    <property type="match status" value="1"/>
</dbReference>
<dbReference type="Pfam" id="PF00158">
    <property type="entry name" value="Sigma54_activat"/>
    <property type="match status" value="1"/>
</dbReference>
<dbReference type="InterPro" id="IPR002197">
    <property type="entry name" value="HTH_Fis"/>
</dbReference>
<dbReference type="Pfam" id="PF00072">
    <property type="entry name" value="Response_reg"/>
    <property type="match status" value="1"/>
</dbReference>
<accession>A0A517S8Y9</accession>
<proteinExistence type="predicted"/>
<dbReference type="Proteomes" id="UP000315700">
    <property type="component" value="Chromosome"/>
</dbReference>
<dbReference type="Gene3D" id="1.10.10.60">
    <property type="entry name" value="Homeodomain-like"/>
    <property type="match status" value="1"/>
</dbReference>
<dbReference type="InterPro" id="IPR027417">
    <property type="entry name" value="P-loop_NTPase"/>
</dbReference>
<dbReference type="Gene3D" id="3.40.50.2300">
    <property type="match status" value="1"/>
</dbReference>
<keyword evidence="10" id="KW-1185">Reference proteome</keyword>
<dbReference type="InterPro" id="IPR001789">
    <property type="entry name" value="Sig_transdc_resp-reg_receiver"/>
</dbReference>
<feature type="domain" description="Response regulatory" evidence="8">
    <location>
        <begin position="8"/>
        <end position="122"/>
    </location>
</feature>
<dbReference type="InterPro" id="IPR058031">
    <property type="entry name" value="AAA_lid_NorR"/>
</dbReference>
<dbReference type="EMBL" id="CP036271">
    <property type="protein sequence ID" value="QDT52595.1"/>
    <property type="molecule type" value="Genomic_DNA"/>
</dbReference>
<dbReference type="SUPFAM" id="SSF46689">
    <property type="entry name" value="Homeodomain-like"/>
    <property type="match status" value="1"/>
</dbReference>
<keyword evidence="5" id="KW-0597">Phosphoprotein</keyword>
<dbReference type="InterPro" id="IPR009057">
    <property type="entry name" value="Homeodomain-like_sf"/>
</dbReference>
<evidence type="ECO:0000313" key="9">
    <source>
        <dbReference type="EMBL" id="QDT52595.1"/>
    </source>
</evidence>
<sequence length="466" mass="50927">MAEPEPARILIADDEAFYLRTTEALLRQHGYDCVTAPDGETALKALSSQPFDLVLSDLNMPGNRNLELLQEQRAKWPEIPLIVVTGAPSLPTAIESVRLGIADYLLKPVRFQDLRNSIQRALARSRAGHLRTQAALEAIAPAGEFPEIIGRSPAMGEVLGILGKISQSDANVLITGESGTGKEVVARAIHNHGPRAAHAFQVVDCTAIPESLFESVLFGHVKGSFTGAVQDQDGLLSRAHRGTVFFDEIGELPLGLQAKLLRLIQEQTFTPVGKSTPVQFDVRFLSATNRDLELEVNAGRFRRDLFYRLAVIHLELPPLKDREGDVMLLARHFLGQLQPAGERVVNFSPAAAELMRKYSWPGNIRELRNAIERGLALASSELITPEDLPRPVAASGGERPAWNVDSEGGTPSRGQALQEAEIEYLKTILQGNHGNVARAAQQAGMSRQGLHKRLKKAGIDAADYRR</sequence>
<dbReference type="Gene3D" id="1.10.8.60">
    <property type="match status" value="1"/>
</dbReference>
<gene>
    <name evidence="9" type="primary">zraR_2</name>
    <name evidence="9" type="ORF">Pan44_06070</name>
</gene>
<dbReference type="Pfam" id="PF25601">
    <property type="entry name" value="AAA_lid_14"/>
    <property type="match status" value="1"/>
</dbReference>
<dbReference type="PROSITE" id="PS50110">
    <property type="entry name" value="RESPONSE_REGULATORY"/>
    <property type="match status" value="1"/>
</dbReference>
<dbReference type="Gene3D" id="3.40.50.300">
    <property type="entry name" value="P-loop containing nucleotide triphosphate hydrolases"/>
    <property type="match status" value="1"/>
</dbReference>
<feature type="domain" description="Sigma-54 factor interaction" evidence="7">
    <location>
        <begin position="148"/>
        <end position="376"/>
    </location>
</feature>
<dbReference type="PANTHER" id="PTHR32071:SF122">
    <property type="entry name" value="SIGMA FACTOR"/>
    <property type="match status" value="1"/>
</dbReference>
<dbReference type="FunFam" id="3.40.50.300:FF:000006">
    <property type="entry name" value="DNA-binding transcriptional regulator NtrC"/>
    <property type="match status" value="1"/>
</dbReference>
<reference evidence="9 10" key="1">
    <citation type="submission" date="2019-02" db="EMBL/GenBank/DDBJ databases">
        <title>Deep-cultivation of Planctomycetes and their phenomic and genomic characterization uncovers novel biology.</title>
        <authorList>
            <person name="Wiegand S."/>
            <person name="Jogler M."/>
            <person name="Boedeker C."/>
            <person name="Pinto D."/>
            <person name="Vollmers J."/>
            <person name="Rivas-Marin E."/>
            <person name="Kohn T."/>
            <person name="Peeters S.H."/>
            <person name="Heuer A."/>
            <person name="Rast P."/>
            <person name="Oberbeckmann S."/>
            <person name="Bunk B."/>
            <person name="Jeske O."/>
            <person name="Meyerdierks A."/>
            <person name="Storesund J.E."/>
            <person name="Kallscheuer N."/>
            <person name="Luecker S."/>
            <person name="Lage O.M."/>
            <person name="Pohl T."/>
            <person name="Merkel B.J."/>
            <person name="Hornburger P."/>
            <person name="Mueller R.-W."/>
            <person name="Bruemmer F."/>
            <person name="Labrenz M."/>
            <person name="Spormann A.M."/>
            <person name="Op den Camp H."/>
            <person name="Overmann J."/>
            <person name="Amann R."/>
            <person name="Jetten M.S.M."/>
            <person name="Mascher T."/>
            <person name="Medema M.H."/>
            <person name="Devos D.P."/>
            <person name="Kaster A.-K."/>
            <person name="Ovreas L."/>
            <person name="Rohde M."/>
            <person name="Galperin M.Y."/>
            <person name="Jogler C."/>
        </authorList>
    </citation>
    <scope>NUCLEOTIDE SEQUENCE [LARGE SCALE GENOMIC DNA]</scope>
    <source>
        <strain evidence="9 10">Pan44</strain>
    </source>
</reference>
<dbReference type="SMART" id="SM00382">
    <property type="entry name" value="AAA"/>
    <property type="match status" value="1"/>
</dbReference>
<dbReference type="KEGG" id="ccos:Pan44_06070"/>
<dbReference type="SMART" id="SM00448">
    <property type="entry name" value="REC"/>
    <property type="match status" value="1"/>
</dbReference>
<dbReference type="GO" id="GO:0000160">
    <property type="term" value="P:phosphorelay signal transduction system"/>
    <property type="evidence" value="ECO:0007669"/>
    <property type="project" value="InterPro"/>
</dbReference>
<dbReference type="PROSITE" id="PS00688">
    <property type="entry name" value="SIGMA54_INTERACT_3"/>
    <property type="match status" value="1"/>
</dbReference>
<evidence type="ECO:0000256" key="6">
    <source>
        <dbReference type="SAM" id="MobiDB-lite"/>
    </source>
</evidence>
<keyword evidence="3" id="KW-0805">Transcription regulation</keyword>
<dbReference type="CDD" id="cd00156">
    <property type="entry name" value="REC"/>
    <property type="match status" value="1"/>
</dbReference>
<dbReference type="GO" id="GO:0006355">
    <property type="term" value="P:regulation of DNA-templated transcription"/>
    <property type="evidence" value="ECO:0007669"/>
    <property type="project" value="InterPro"/>
</dbReference>
<evidence type="ECO:0000259" key="8">
    <source>
        <dbReference type="PROSITE" id="PS50110"/>
    </source>
</evidence>
<protein>
    <submittedName>
        <fullName evidence="9">Transcriptional regulatory protein ZraR</fullName>
    </submittedName>
</protein>
<dbReference type="Pfam" id="PF02954">
    <property type="entry name" value="HTH_8"/>
    <property type="match status" value="1"/>
</dbReference>
<evidence type="ECO:0000256" key="4">
    <source>
        <dbReference type="ARBA" id="ARBA00023163"/>
    </source>
</evidence>
<dbReference type="PROSITE" id="PS50045">
    <property type="entry name" value="SIGMA54_INTERACT_4"/>
    <property type="match status" value="1"/>
</dbReference>
<keyword evidence="1" id="KW-0547">Nucleotide-binding</keyword>
<feature type="region of interest" description="Disordered" evidence="6">
    <location>
        <begin position="391"/>
        <end position="414"/>
    </location>
</feature>
<dbReference type="InterPro" id="IPR002078">
    <property type="entry name" value="Sigma_54_int"/>
</dbReference>
<keyword evidence="4" id="KW-0804">Transcription</keyword>
<dbReference type="GO" id="GO:0005524">
    <property type="term" value="F:ATP binding"/>
    <property type="evidence" value="ECO:0007669"/>
    <property type="project" value="UniProtKB-KW"/>
</dbReference>
<dbReference type="PANTHER" id="PTHR32071">
    <property type="entry name" value="TRANSCRIPTIONAL REGULATORY PROTEIN"/>
    <property type="match status" value="1"/>
</dbReference>
<organism evidence="9 10">
    <name type="scientific">Caulifigura coniformis</name>
    <dbReference type="NCBI Taxonomy" id="2527983"/>
    <lineage>
        <taxon>Bacteria</taxon>
        <taxon>Pseudomonadati</taxon>
        <taxon>Planctomycetota</taxon>
        <taxon>Planctomycetia</taxon>
        <taxon>Planctomycetales</taxon>
        <taxon>Planctomycetaceae</taxon>
        <taxon>Caulifigura</taxon>
    </lineage>
</organism>
<dbReference type="InterPro" id="IPR003593">
    <property type="entry name" value="AAA+_ATPase"/>
</dbReference>
<dbReference type="InterPro" id="IPR011006">
    <property type="entry name" value="CheY-like_superfamily"/>
</dbReference>
<feature type="modified residue" description="4-aspartylphosphate" evidence="5">
    <location>
        <position position="57"/>
    </location>
</feature>
<dbReference type="InterPro" id="IPR025944">
    <property type="entry name" value="Sigma_54_int_dom_CS"/>
</dbReference>
<dbReference type="RefSeq" id="WP_145027083.1">
    <property type="nucleotide sequence ID" value="NZ_CP036271.1"/>
</dbReference>
<evidence type="ECO:0000259" key="7">
    <source>
        <dbReference type="PROSITE" id="PS50045"/>
    </source>
</evidence>
<dbReference type="OrthoDB" id="9807827at2"/>
<evidence type="ECO:0000256" key="5">
    <source>
        <dbReference type="PROSITE-ProRule" id="PRU00169"/>
    </source>
</evidence>
<dbReference type="AlphaFoldDB" id="A0A517S8Y9"/>
<dbReference type="PRINTS" id="PR01590">
    <property type="entry name" value="HTHFIS"/>
</dbReference>
<evidence type="ECO:0000313" key="10">
    <source>
        <dbReference type="Proteomes" id="UP000315700"/>
    </source>
</evidence>
<dbReference type="CDD" id="cd00009">
    <property type="entry name" value="AAA"/>
    <property type="match status" value="1"/>
</dbReference>
<name>A0A517S8Y9_9PLAN</name>
<dbReference type="InParanoid" id="A0A517S8Y9"/>
<evidence type="ECO:0000256" key="1">
    <source>
        <dbReference type="ARBA" id="ARBA00022741"/>
    </source>
</evidence>